<dbReference type="AlphaFoldDB" id="A0A229P1B5"/>
<protein>
    <submittedName>
        <fullName evidence="3">Peptidase M16</fullName>
    </submittedName>
</protein>
<dbReference type="GO" id="GO:0046872">
    <property type="term" value="F:metal ion binding"/>
    <property type="evidence" value="ECO:0007669"/>
    <property type="project" value="InterPro"/>
</dbReference>
<dbReference type="Pfam" id="PF00675">
    <property type="entry name" value="Peptidase_M16"/>
    <property type="match status" value="1"/>
</dbReference>
<dbReference type="Pfam" id="PF05193">
    <property type="entry name" value="Peptidase_M16_C"/>
    <property type="match status" value="1"/>
</dbReference>
<dbReference type="PANTHER" id="PTHR11851:SF134">
    <property type="entry name" value="ZINC-DEPENDENT PROTEASE"/>
    <property type="match status" value="1"/>
</dbReference>
<dbReference type="InterPro" id="IPR011249">
    <property type="entry name" value="Metalloenz_LuxS/M16"/>
</dbReference>
<comment type="caution">
    <text evidence="3">The sequence shown here is derived from an EMBL/GenBank/DDBJ whole genome shotgun (WGS) entry which is preliminary data.</text>
</comment>
<feature type="domain" description="Peptidase M16 N-terminal" evidence="1">
    <location>
        <begin position="62"/>
        <end position="174"/>
    </location>
</feature>
<evidence type="ECO:0000313" key="3">
    <source>
        <dbReference type="EMBL" id="OXM16046.1"/>
    </source>
</evidence>
<dbReference type="RefSeq" id="WP_089523131.1">
    <property type="nucleotide sequence ID" value="NZ_NMUQ01000001.1"/>
</dbReference>
<sequence>MQKLHYPGVEETLYYEQLPNGLSVYLLPKDGFQKTYATFSTRYGSVDNHFRIGDQPLARVPDGIAHFLEHKMFEEPTGDIFATFASQGASANAFTSFDRTVYLFSATEQIEANLSTLIDFVQHPYFTDQNVDKEKGIIAQEINMYSDNPDWRVYYGLIEALYLVHPVHIDIAGTVESIYQIDKEMLYRCYEAFYHPSNMLLFIVGGIDKERIMELVRENQSAKTFPDMGPIERFFDKEPTGVRTANKSISLQVSQPKCLFGFKEKSNGLDSAALLRRDVTTKLMLETLLGSSSPLYQSLYDDNLISDSFGYEYNCSSDYGFSIIGGDTNDPDELVNRIKQNISSLLESGLDAVSFERIKKKRIGNYLRMLNSPESIASEFTRYKFRGQDLFELLPAIESITLEEVNARLKEHFDFAQLAVSVVNPTSQQEVPAS</sequence>
<dbReference type="NCBIfam" id="NF047421">
    <property type="entry name" value="YfmH_fam"/>
    <property type="match status" value="1"/>
</dbReference>
<evidence type="ECO:0000259" key="1">
    <source>
        <dbReference type="Pfam" id="PF00675"/>
    </source>
</evidence>
<evidence type="ECO:0000259" key="2">
    <source>
        <dbReference type="Pfam" id="PF05193"/>
    </source>
</evidence>
<feature type="domain" description="Peptidase M16 C-terminal" evidence="2">
    <location>
        <begin position="181"/>
        <end position="361"/>
    </location>
</feature>
<dbReference type="Gene3D" id="3.30.830.10">
    <property type="entry name" value="Metalloenzyme, LuxS/M16 peptidase-like"/>
    <property type="match status" value="2"/>
</dbReference>
<name>A0A229P1B5_9BACL</name>
<dbReference type="InterPro" id="IPR050361">
    <property type="entry name" value="MPP/UQCRC_Complex"/>
</dbReference>
<dbReference type="InterPro" id="IPR011765">
    <property type="entry name" value="Pept_M16_N"/>
</dbReference>
<organism evidence="3 4">
    <name type="scientific">Paenibacillus herberti</name>
    <dbReference type="NCBI Taxonomy" id="1619309"/>
    <lineage>
        <taxon>Bacteria</taxon>
        <taxon>Bacillati</taxon>
        <taxon>Bacillota</taxon>
        <taxon>Bacilli</taxon>
        <taxon>Bacillales</taxon>
        <taxon>Paenibacillaceae</taxon>
        <taxon>Paenibacillus</taxon>
    </lineage>
</organism>
<dbReference type="EMBL" id="NMUQ01000001">
    <property type="protein sequence ID" value="OXM16046.1"/>
    <property type="molecule type" value="Genomic_DNA"/>
</dbReference>
<dbReference type="SUPFAM" id="SSF63411">
    <property type="entry name" value="LuxS/MPP-like metallohydrolase"/>
    <property type="match status" value="2"/>
</dbReference>
<dbReference type="PANTHER" id="PTHR11851">
    <property type="entry name" value="METALLOPROTEASE"/>
    <property type="match status" value="1"/>
</dbReference>
<dbReference type="InterPro" id="IPR007863">
    <property type="entry name" value="Peptidase_M16_C"/>
</dbReference>
<proteinExistence type="predicted"/>
<gene>
    <name evidence="3" type="ORF">CGZ75_04915</name>
</gene>
<dbReference type="OrthoDB" id="9811314at2"/>
<reference evidence="3 4" key="1">
    <citation type="submission" date="2017-07" db="EMBL/GenBank/DDBJ databases">
        <title>Paenibacillus herberti R33 genome sequencing and assembly.</title>
        <authorList>
            <person name="Su W."/>
        </authorList>
    </citation>
    <scope>NUCLEOTIDE SEQUENCE [LARGE SCALE GENOMIC DNA]</scope>
    <source>
        <strain evidence="3 4">R33</strain>
    </source>
</reference>
<evidence type="ECO:0000313" key="4">
    <source>
        <dbReference type="Proteomes" id="UP000215145"/>
    </source>
</evidence>
<keyword evidence="4" id="KW-1185">Reference proteome</keyword>
<dbReference type="Proteomes" id="UP000215145">
    <property type="component" value="Unassembled WGS sequence"/>
</dbReference>
<accession>A0A229P1B5</accession>